<dbReference type="InterPro" id="IPR050744">
    <property type="entry name" value="AI-2_Isomerase_LsrG"/>
</dbReference>
<dbReference type="PROSITE" id="PS51725">
    <property type="entry name" value="ABM"/>
    <property type="match status" value="1"/>
</dbReference>
<sequence length="103" mass="11648">MIFMTAAFTPAQDKEHELEALLRGLVGETAREPGALEYMLHRTRQQPPRFVFYERFADQAALDSHMAEPFFQKAKARFADLLAGPPEVAFFDLVAGFARPFEG</sequence>
<evidence type="ECO:0000259" key="1">
    <source>
        <dbReference type="PROSITE" id="PS51725"/>
    </source>
</evidence>
<name>A0A6V8LV96_9BACT</name>
<protein>
    <submittedName>
        <fullName evidence="2">Monooxygenase</fullName>
        <ecNumber evidence="2">1.-.-.-</ecNumber>
    </submittedName>
</protein>
<dbReference type="AlphaFoldDB" id="A0A6V8LV96"/>
<keyword evidence="3" id="KW-1185">Reference proteome</keyword>
<dbReference type="SUPFAM" id="SSF54909">
    <property type="entry name" value="Dimeric alpha+beta barrel"/>
    <property type="match status" value="1"/>
</dbReference>
<dbReference type="EMBL" id="BLTE01000007">
    <property type="protein sequence ID" value="GFK94029.1"/>
    <property type="molecule type" value="Genomic_DNA"/>
</dbReference>
<gene>
    <name evidence="2" type="ORF">NNJEOMEG_01867</name>
</gene>
<dbReference type="GO" id="GO:0004497">
    <property type="term" value="F:monooxygenase activity"/>
    <property type="evidence" value="ECO:0007669"/>
    <property type="project" value="UniProtKB-KW"/>
</dbReference>
<dbReference type="Proteomes" id="UP000494245">
    <property type="component" value="Unassembled WGS sequence"/>
</dbReference>
<feature type="domain" description="ABM" evidence="1">
    <location>
        <begin position="2"/>
        <end position="90"/>
    </location>
</feature>
<keyword evidence="2" id="KW-0560">Oxidoreductase</keyword>
<dbReference type="PANTHER" id="PTHR33336">
    <property type="entry name" value="QUINOL MONOOXYGENASE YGIN-RELATED"/>
    <property type="match status" value="1"/>
</dbReference>
<proteinExistence type="predicted"/>
<keyword evidence="2" id="KW-0503">Monooxygenase</keyword>
<evidence type="ECO:0000313" key="3">
    <source>
        <dbReference type="Proteomes" id="UP000494245"/>
    </source>
</evidence>
<evidence type="ECO:0000313" key="2">
    <source>
        <dbReference type="EMBL" id="GFK94029.1"/>
    </source>
</evidence>
<dbReference type="PANTHER" id="PTHR33336:SF15">
    <property type="entry name" value="ABM DOMAIN-CONTAINING PROTEIN"/>
    <property type="match status" value="1"/>
</dbReference>
<dbReference type="Gene3D" id="3.30.70.100">
    <property type="match status" value="1"/>
</dbReference>
<dbReference type="RefSeq" id="WP_173083674.1">
    <property type="nucleotide sequence ID" value="NZ_BLTE01000007.1"/>
</dbReference>
<dbReference type="EC" id="1.-.-.-" evidence="2"/>
<reference evidence="2 3" key="2">
    <citation type="submission" date="2020-05" db="EMBL/GenBank/DDBJ databases">
        <title>Draft genome sequence of Desulfovibrio sp. strainFSS-1.</title>
        <authorList>
            <person name="Shimoshige H."/>
            <person name="Kobayashi H."/>
            <person name="Maekawa T."/>
        </authorList>
    </citation>
    <scope>NUCLEOTIDE SEQUENCE [LARGE SCALE GENOMIC DNA]</scope>
    <source>
        <strain evidence="2 3">SIID29052-01</strain>
    </source>
</reference>
<comment type="caution">
    <text evidence="2">The sequence shown here is derived from an EMBL/GenBank/DDBJ whole genome shotgun (WGS) entry which is preliminary data.</text>
</comment>
<dbReference type="InterPro" id="IPR011008">
    <property type="entry name" value="Dimeric_a/b-barrel"/>
</dbReference>
<accession>A0A6V8LV96</accession>
<reference evidence="2 3" key="1">
    <citation type="submission" date="2020-04" db="EMBL/GenBank/DDBJ databases">
        <authorList>
            <consortium name="Desulfovibrio sp. FSS-1 genome sequencing consortium"/>
            <person name="Shimoshige H."/>
            <person name="Kobayashi H."/>
            <person name="Maekawa T."/>
        </authorList>
    </citation>
    <scope>NUCLEOTIDE SEQUENCE [LARGE SCALE GENOMIC DNA]</scope>
    <source>
        <strain evidence="2 3">SIID29052-01</strain>
    </source>
</reference>
<dbReference type="InterPro" id="IPR007138">
    <property type="entry name" value="ABM_dom"/>
</dbReference>
<organism evidence="2 3">
    <name type="scientific">Fundidesulfovibrio magnetotacticus</name>
    <dbReference type="NCBI Taxonomy" id="2730080"/>
    <lineage>
        <taxon>Bacteria</taxon>
        <taxon>Pseudomonadati</taxon>
        <taxon>Thermodesulfobacteriota</taxon>
        <taxon>Desulfovibrionia</taxon>
        <taxon>Desulfovibrionales</taxon>
        <taxon>Desulfovibrionaceae</taxon>
        <taxon>Fundidesulfovibrio</taxon>
    </lineage>
</organism>
<dbReference type="Pfam" id="PF03992">
    <property type="entry name" value="ABM"/>
    <property type="match status" value="1"/>
</dbReference>